<dbReference type="FunFam" id="3.40.50.300:FF:000133">
    <property type="entry name" value="Spermidine/putrescine import ATP-binding protein PotA"/>
    <property type="match status" value="1"/>
</dbReference>
<dbReference type="AlphaFoldDB" id="A0A1T4JTL8"/>
<keyword evidence="2" id="KW-0813">Transport</keyword>
<dbReference type="Proteomes" id="UP000190092">
    <property type="component" value="Unassembled WGS sequence"/>
</dbReference>
<evidence type="ECO:0000313" key="7">
    <source>
        <dbReference type="Proteomes" id="UP000190092"/>
    </source>
</evidence>
<dbReference type="InterPro" id="IPR027417">
    <property type="entry name" value="P-loop_NTPase"/>
</dbReference>
<sequence length="358" mass="38367">MIMAHSSFLDVSGAEKSFGAVTVLGGVDLRVAQGEFVSLLGPSGCGKTTLLRAVAGLLGLDRGTVKLDGEDITAKPPHRRDVGVVFQNYALFPHLTVAENVAFGLKARRRAAAETREAVTQFLELVHLSALADRSVRALSGGQQQRVAVARALAVRPKLLLLDEPFSALDRKLRETMQIDLRRLLRELGTTSVFVTHDQDEALTMSDRIAVMNRGAIEQFDAPEAIYRRPATAFALEFVGLSTMLAGTVTAQDGTTVAVDTAFGPLRAHGNFVPGAKVLLAVRPERIKVEPAGDFAFAARLRDAVFQGSKVQLHFEAAEGDRLMVETADLPHGVPAPGTELKLGWAVADTLIYPAPAS</sequence>
<dbReference type="EMBL" id="FUWJ01000001">
    <property type="protein sequence ID" value="SJZ33536.1"/>
    <property type="molecule type" value="Genomic_DNA"/>
</dbReference>
<reference evidence="7" key="1">
    <citation type="submission" date="2017-02" db="EMBL/GenBank/DDBJ databases">
        <authorList>
            <person name="Varghese N."/>
            <person name="Submissions S."/>
        </authorList>
    </citation>
    <scope>NUCLEOTIDE SEQUENCE [LARGE SCALE GENOMIC DNA]</scope>
    <source>
        <strain evidence="7">ATCC 27094</strain>
    </source>
</reference>
<dbReference type="PANTHER" id="PTHR42781:SF4">
    <property type="entry name" value="SPERMIDINE_PUTRESCINE IMPORT ATP-BINDING PROTEIN POTA"/>
    <property type="match status" value="1"/>
</dbReference>
<proteinExistence type="inferred from homology"/>
<comment type="similarity">
    <text evidence="1">Belongs to the ABC transporter superfamily.</text>
</comment>
<dbReference type="PANTHER" id="PTHR42781">
    <property type="entry name" value="SPERMIDINE/PUTRESCINE IMPORT ATP-BINDING PROTEIN POTA"/>
    <property type="match status" value="1"/>
</dbReference>
<dbReference type="Pfam" id="PF00005">
    <property type="entry name" value="ABC_tran"/>
    <property type="match status" value="1"/>
</dbReference>
<dbReference type="GO" id="GO:0043190">
    <property type="term" value="C:ATP-binding cassette (ABC) transporter complex"/>
    <property type="evidence" value="ECO:0007669"/>
    <property type="project" value="InterPro"/>
</dbReference>
<dbReference type="Gene3D" id="2.40.50.100">
    <property type="match status" value="1"/>
</dbReference>
<evidence type="ECO:0000256" key="1">
    <source>
        <dbReference type="ARBA" id="ARBA00005417"/>
    </source>
</evidence>
<accession>A0A1T4JTL8</accession>
<keyword evidence="4 6" id="KW-0067">ATP-binding</keyword>
<keyword evidence="7" id="KW-1185">Reference proteome</keyword>
<dbReference type="InterPro" id="IPR003439">
    <property type="entry name" value="ABC_transporter-like_ATP-bd"/>
</dbReference>
<organism evidence="6 7">
    <name type="scientific">Enhydrobacter aerosaccus</name>
    <dbReference type="NCBI Taxonomy" id="225324"/>
    <lineage>
        <taxon>Bacteria</taxon>
        <taxon>Pseudomonadati</taxon>
        <taxon>Pseudomonadota</taxon>
        <taxon>Alphaproteobacteria</taxon>
        <taxon>Hyphomicrobiales</taxon>
        <taxon>Enhydrobacter</taxon>
    </lineage>
</organism>
<dbReference type="InterPro" id="IPR003593">
    <property type="entry name" value="AAA+_ATPase"/>
</dbReference>
<dbReference type="Pfam" id="PF08402">
    <property type="entry name" value="TOBE_2"/>
    <property type="match status" value="1"/>
</dbReference>
<dbReference type="GO" id="GO:0016887">
    <property type="term" value="F:ATP hydrolysis activity"/>
    <property type="evidence" value="ECO:0007669"/>
    <property type="project" value="InterPro"/>
</dbReference>
<dbReference type="PROSITE" id="PS50893">
    <property type="entry name" value="ABC_TRANSPORTER_2"/>
    <property type="match status" value="1"/>
</dbReference>
<protein>
    <submittedName>
        <fullName evidence="6">Putative spermidine/putrescine transport system ATP-binding protein</fullName>
    </submittedName>
</protein>
<dbReference type="SUPFAM" id="SSF50331">
    <property type="entry name" value="MOP-like"/>
    <property type="match status" value="1"/>
</dbReference>
<dbReference type="GO" id="GO:0015847">
    <property type="term" value="P:putrescine transport"/>
    <property type="evidence" value="ECO:0007669"/>
    <property type="project" value="UniProtKB-ARBA"/>
</dbReference>
<dbReference type="InterPro" id="IPR008995">
    <property type="entry name" value="Mo/tungstate-bd_C_term_dom"/>
</dbReference>
<dbReference type="GO" id="GO:0005524">
    <property type="term" value="F:ATP binding"/>
    <property type="evidence" value="ECO:0007669"/>
    <property type="project" value="UniProtKB-KW"/>
</dbReference>
<dbReference type="GO" id="GO:0022857">
    <property type="term" value="F:transmembrane transporter activity"/>
    <property type="evidence" value="ECO:0007669"/>
    <property type="project" value="InterPro"/>
</dbReference>
<dbReference type="InterPro" id="IPR050093">
    <property type="entry name" value="ABC_SmlMolc_Importer"/>
</dbReference>
<dbReference type="SMART" id="SM00382">
    <property type="entry name" value="AAA"/>
    <property type="match status" value="1"/>
</dbReference>
<evidence type="ECO:0000256" key="2">
    <source>
        <dbReference type="ARBA" id="ARBA00022448"/>
    </source>
</evidence>
<evidence type="ECO:0000259" key="5">
    <source>
        <dbReference type="PROSITE" id="PS50893"/>
    </source>
</evidence>
<gene>
    <name evidence="6" type="ORF">SAMN02745126_00452</name>
</gene>
<name>A0A1T4JTL8_9HYPH</name>
<dbReference type="Gene3D" id="3.40.50.300">
    <property type="entry name" value="P-loop containing nucleotide triphosphate hydrolases"/>
    <property type="match status" value="1"/>
</dbReference>
<dbReference type="STRING" id="225324.SAMN02745126_00452"/>
<evidence type="ECO:0000313" key="6">
    <source>
        <dbReference type="EMBL" id="SJZ33536.1"/>
    </source>
</evidence>
<evidence type="ECO:0000256" key="3">
    <source>
        <dbReference type="ARBA" id="ARBA00022741"/>
    </source>
</evidence>
<dbReference type="SUPFAM" id="SSF52540">
    <property type="entry name" value="P-loop containing nucleoside triphosphate hydrolases"/>
    <property type="match status" value="1"/>
</dbReference>
<dbReference type="PROSITE" id="PS00211">
    <property type="entry name" value="ABC_TRANSPORTER_1"/>
    <property type="match status" value="1"/>
</dbReference>
<dbReference type="InterPro" id="IPR013611">
    <property type="entry name" value="Transp-assoc_OB_typ2"/>
</dbReference>
<feature type="domain" description="ABC transporter" evidence="5">
    <location>
        <begin position="9"/>
        <end position="239"/>
    </location>
</feature>
<dbReference type="InterPro" id="IPR017871">
    <property type="entry name" value="ABC_transporter-like_CS"/>
</dbReference>
<evidence type="ECO:0000256" key="4">
    <source>
        <dbReference type="ARBA" id="ARBA00022840"/>
    </source>
</evidence>
<keyword evidence="3" id="KW-0547">Nucleotide-binding</keyword>